<dbReference type="CDD" id="cd21044">
    <property type="entry name" value="Rab11BD_RAB3IP_like"/>
    <property type="match status" value="1"/>
</dbReference>
<name>A0A077ZF82_TRITR</name>
<reference evidence="4" key="2">
    <citation type="submission" date="2014-03" db="EMBL/GenBank/DDBJ databases">
        <title>The whipworm genome and dual-species transcriptomics of an intimate host-pathogen interaction.</title>
        <authorList>
            <person name="Foth B.J."/>
            <person name="Tsai I.J."/>
            <person name="Reid A.J."/>
            <person name="Bancroft A.J."/>
            <person name="Nichol S."/>
            <person name="Tracey A."/>
            <person name="Holroyd N."/>
            <person name="Cotton J.A."/>
            <person name="Stanley E.J."/>
            <person name="Zarowiecki M."/>
            <person name="Liu J.Z."/>
            <person name="Huckvale T."/>
            <person name="Cooper P.J."/>
            <person name="Grencis R.K."/>
            <person name="Berriman M."/>
        </authorList>
    </citation>
    <scope>NUCLEOTIDE SEQUENCE [LARGE SCALE GENOMIC DNA]</scope>
</reference>
<keyword evidence="1 3" id="KW-0175">Coiled coil</keyword>
<evidence type="ECO:0000313" key="4">
    <source>
        <dbReference type="EMBL" id="CDW57290.1"/>
    </source>
</evidence>
<dbReference type="Pfam" id="PF25555">
    <property type="entry name" value="RAB3A-like_C"/>
    <property type="match status" value="2"/>
</dbReference>
<proteinExistence type="inferred from homology"/>
<organism evidence="4 5">
    <name type="scientific">Trichuris trichiura</name>
    <name type="common">Whipworm</name>
    <name type="synonym">Trichocephalus trichiurus</name>
    <dbReference type="NCBI Taxonomy" id="36087"/>
    <lineage>
        <taxon>Eukaryota</taxon>
        <taxon>Metazoa</taxon>
        <taxon>Ecdysozoa</taxon>
        <taxon>Nematoda</taxon>
        <taxon>Enoplea</taxon>
        <taxon>Dorylaimia</taxon>
        <taxon>Trichinellida</taxon>
        <taxon>Trichuridae</taxon>
        <taxon>Trichuris</taxon>
    </lineage>
</organism>
<sequence>MDGDRWRAGFEPAPIGNEDLEHYLIDAETSGHSSSGQRIEGHMLTREKDEKKPLCSEATSDHCQLAANGEDVKLVPIIPEDIPEESILQASSSDLLVSDALLEKDRVIESLQLQLLNARQELSAYYEKCAKLKKMQDSVDGEIHELTASLFQEAYRIAKEAHDKRVYAERLLHEANGKVDMLQAEVKALKVLQFSSTNSFKSVRSYSPVKLFRKLSLSEGKRSSSFSFLSHRRNLSDGTTNKATGYEDDSLSFADCIEIDPICHCEFASWRETYDITNTEHPFLKRIFVEDVQPCLTFSNVELASKVRQSILSNTILLEKLCCDRPQTKDIPSSQSASTSLQSDDAKAKIFKYPFERKFLFCCRELYGQRLLRDICRCRRLQQHLCQLALKELEELLIKICSLSQVPRMCNYRMKTSNSDDWYLVSSFCRNRIAAVCDLFTYLRYLSQGLLRHGIYDSYVEVVKLRRNIALARLGVKCGSE</sequence>
<evidence type="ECO:0000256" key="3">
    <source>
        <dbReference type="SAM" id="Coils"/>
    </source>
</evidence>
<evidence type="ECO:0000256" key="1">
    <source>
        <dbReference type="ARBA" id="ARBA00023054"/>
    </source>
</evidence>
<dbReference type="GO" id="GO:0006887">
    <property type="term" value="P:exocytosis"/>
    <property type="evidence" value="ECO:0007669"/>
    <property type="project" value="TreeGrafter"/>
</dbReference>
<accession>A0A077ZF82</accession>
<dbReference type="InterPro" id="IPR040351">
    <property type="entry name" value="RAB3IL/RAB3IP/Sec2"/>
</dbReference>
<dbReference type="GO" id="GO:0070319">
    <property type="term" value="C:Golgi to plasma membrane transport vesicle"/>
    <property type="evidence" value="ECO:0007669"/>
    <property type="project" value="TreeGrafter"/>
</dbReference>
<feature type="coiled-coil region" evidence="3">
    <location>
        <begin position="101"/>
        <end position="135"/>
    </location>
</feature>
<reference evidence="4" key="1">
    <citation type="submission" date="2014-01" db="EMBL/GenBank/DDBJ databases">
        <authorList>
            <person name="Aslett M."/>
        </authorList>
    </citation>
    <scope>NUCLEOTIDE SEQUENCE</scope>
</reference>
<dbReference type="EMBL" id="HG806145">
    <property type="protein sequence ID" value="CDW57290.1"/>
    <property type="molecule type" value="Genomic_DNA"/>
</dbReference>
<dbReference type="OrthoDB" id="5560525at2759"/>
<dbReference type="GO" id="GO:0005085">
    <property type="term" value="F:guanyl-nucleotide exchange factor activity"/>
    <property type="evidence" value="ECO:0007669"/>
    <property type="project" value="InterPro"/>
</dbReference>
<dbReference type="STRING" id="36087.A0A077ZF82"/>
<comment type="similarity">
    <text evidence="2">Belongs to the SEC2 family.</text>
</comment>
<dbReference type="PANTHER" id="PTHR14430:SF0">
    <property type="entry name" value="SEC2P DOMAIN-CONTAINING PROTEIN"/>
    <property type="match status" value="1"/>
</dbReference>
<keyword evidence="5" id="KW-1185">Reference proteome</keyword>
<dbReference type="PANTHER" id="PTHR14430">
    <property type="entry name" value="RABIN3-RELATED"/>
    <property type="match status" value="1"/>
</dbReference>
<dbReference type="Proteomes" id="UP000030665">
    <property type="component" value="Unassembled WGS sequence"/>
</dbReference>
<dbReference type="SUPFAM" id="SSF144284">
    <property type="entry name" value="Sec2 N-terminal region"/>
    <property type="match status" value="1"/>
</dbReference>
<dbReference type="AlphaFoldDB" id="A0A077ZF82"/>
<gene>
    <name evidence="4" type="ORF">TTRE_0000558101</name>
</gene>
<protein>
    <submittedName>
        <fullName evidence="4">Rab 3A interacting protein</fullName>
    </submittedName>
</protein>
<evidence type="ECO:0000256" key="2">
    <source>
        <dbReference type="ARBA" id="ARBA00025794"/>
    </source>
</evidence>
<dbReference type="Gene3D" id="1.20.5.4880">
    <property type="match status" value="1"/>
</dbReference>
<evidence type="ECO:0000313" key="5">
    <source>
        <dbReference type="Proteomes" id="UP000030665"/>
    </source>
</evidence>